<feature type="compositionally biased region" description="Basic and acidic residues" evidence="1">
    <location>
        <begin position="38"/>
        <end position="54"/>
    </location>
</feature>
<dbReference type="Proteomes" id="UP000723463">
    <property type="component" value="Unassembled WGS sequence"/>
</dbReference>
<feature type="compositionally biased region" description="Acidic residues" evidence="1">
    <location>
        <begin position="66"/>
        <end position="76"/>
    </location>
</feature>
<keyword evidence="2" id="KW-0472">Membrane</keyword>
<name>A0A9P6ETK3_9FUNG</name>
<keyword evidence="2" id="KW-1133">Transmembrane helix</keyword>
<proteinExistence type="predicted"/>
<evidence type="ECO:0000256" key="2">
    <source>
        <dbReference type="SAM" id="Phobius"/>
    </source>
</evidence>
<feature type="non-terminal residue" evidence="3">
    <location>
        <position position="190"/>
    </location>
</feature>
<evidence type="ECO:0000256" key="1">
    <source>
        <dbReference type="SAM" id="MobiDB-lite"/>
    </source>
</evidence>
<evidence type="ECO:0000313" key="3">
    <source>
        <dbReference type="EMBL" id="KAF9535943.1"/>
    </source>
</evidence>
<reference evidence="3" key="1">
    <citation type="journal article" date="2020" name="Fungal Divers.">
        <title>Resolving the Mortierellaceae phylogeny through synthesis of multi-gene phylogenetics and phylogenomics.</title>
        <authorList>
            <person name="Vandepol N."/>
            <person name="Liber J."/>
            <person name="Desiro A."/>
            <person name="Na H."/>
            <person name="Kennedy M."/>
            <person name="Barry K."/>
            <person name="Grigoriev I.V."/>
            <person name="Miller A.N."/>
            <person name="O'Donnell K."/>
            <person name="Stajich J.E."/>
            <person name="Bonito G."/>
        </authorList>
    </citation>
    <scope>NUCLEOTIDE SEQUENCE</scope>
    <source>
        <strain evidence="3">NRRL 2591</strain>
    </source>
</reference>
<sequence length="190" mass="21577">DSEFDLTDSDEDSEFDETDNDEEEQEQGEEEWEDNGQDEFKDAEEHNNADDRHVGTLTSIHNDSDPLFDDIPEEDKDLTKSPAAAALARIELRNGKRPLRATDDLRTTFGSSMNIQRSTVSTLDARPNARLSRPIQPALEGQSNHFQHGLFPNNLPLRNALALQRRLVLYNVLALFNALGFLNHLARQRH</sequence>
<feature type="region of interest" description="Disordered" evidence="1">
    <location>
        <begin position="1"/>
        <end position="80"/>
    </location>
</feature>
<keyword evidence="4" id="KW-1185">Reference proteome</keyword>
<organism evidence="3 4">
    <name type="scientific">Mortierella hygrophila</name>
    <dbReference type="NCBI Taxonomy" id="979708"/>
    <lineage>
        <taxon>Eukaryota</taxon>
        <taxon>Fungi</taxon>
        <taxon>Fungi incertae sedis</taxon>
        <taxon>Mucoromycota</taxon>
        <taxon>Mortierellomycotina</taxon>
        <taxon>Mortierellomycetes</taxon>
        <taxon>Mortierellales</taxon>
        <taxon>Mortierellaceae</taxon>
        <taxon>Mortierella</taxon>
    </lineage>
</organism>
<dbReference type="EMBL" id="JAAAXW010001238">
    <property type="protein sequence ID" value="KAF9535943.1"/>
    <property type="molecule type" value="Genomic_DNA"/>
</dbReference>
<comment type="caution">
    <text evidence="3">The sequence shown here is derived from an EMBL/GenBank/DDBJ whole genome shotgun (WGS) entry which is preliminary data.</text>
</comment>
<gene>
    <name evidence="3" type="ORF">EC957_001345</name>
</gene>
<keyword evidence="2" id="KW-0812">Transmembrane</keyword>
<feature type="compositionally biased region" description="Acidic residues" evidence="1">
    <location>
        <begin position="1"/>
        <end position="37"/>
    </location>
</feature>
<feature type="transmembrane region" description="Helical" evidence="2">
    <location>
        <begin position="167"/>
        <end position="186"/>
    </location>
</feature>
<accession>A0A9P6ETK3</accession>
<dbReference type="AlphaFoldDB" id="A0A9P6ETK3"/>
<protein>
    <submittedName>
        <fullName evidence="3">Uncharacterized protein</fullName>
    </submittedName>
</protein>
<evidence type="ECO:0000313" key="4">
    <source>
        <dbReference type="Proteomes" id="UP000723463"/>
    </source>
</evidence>